<feature type="region of interest" description="Disordered" evidence="8">
    <location>
        <begin position="296"/>
        <end position="324"/>
    </location>
</feature>
<evidence type="ECO:0000256" key="5">
    <source>
        <dbReference type="ARBA" id="ARBA00015162"/>
    </source>
</evidence>
<dbReference type="InterPro" id="IPR039024">
    <property type="entry name" value="RTC4"/>
</dbReference>
<evidence type="ECO:0000256" key="7">
    <source>
        <dbReference type="ARBA" id="ARBA00023242"/>
    </source>
</evidence>
<dbReference type="OMA" id="ENPKCID"/>
<dbReference type="InterPro" id="IPR028094">
    <property type="entry name" value="RTC4_C"/>
</dbReference>
<reference evidence="10" key="1">
    <citation type="submission" date="2016-04" db="EMBL/GenBank/DDBJ databases">
        <authorList>
            <person name="Evans L.H."/>
            <person name="Alamgir A."/>
            <person name="Owens N."/>
            <person name="Weber N.D."/>
            <person name="Virtaneva K."/>
            <person name="Barbian K."/>
            <person name="Babar A."/>
            <person name="Rosenke K."/>
        </authorList>
    </citation>
    <scope>NUCLEOTIDE SEQUENCE [LARGE SCALE GENOMIC DNA]</scope>
    <source>
        <strain evidence="10">CBS 101.48</strain>
    </source>
</reference>
<feature type="domain" description="Restriction of telomere capping protein 4 C-terminal" evidence="9">
    <location>
        <begin position="375"/>
        <end position="467"/>
    </location>
</feature>
<evidence type="ECO:0000313" key="10">
    <source>
        <dbReference type="EMBL" id="SAL96541.1"/>
    </source>
</evidence>
<keyword evidence="7" id="KW-0539">Nucleus</keyword>
<feature type="region of interest" description="Disordered" evidence="8">
    <location>
        <begin position="1"/>
        <end position="234"/>
    </location>
</feature>
<feature type="compositionally biased region" description="Low complexity" evidence="8">
    <location>
        <begin position="8"/>
        <end position="18"/>
    </location>
</feature>
<dbReference type="AlphaFoldDB" id="A0A168LCY2"/>
<protein>
    <recommendedName>
        <fullName evidence="5">Restriction of telomere capping protein 4</fullName>
    </recommendedName>
</protein>
<evidence type="ECO:0000256" key="2">
    <source>
        <dbReference type="ARBA" id="ARBA00004123"/>
    </source>
</evidence>
<dbReference type="PANTHER" id="PTHR41391">
    <property type="entry name" value="RESTRICTION OF TELOMERE CAPPING PROTEIN 4"/>
    <property type="match status" value="1"/>
</dbReference>
<evidence type="ECO:0000256" key="3">
    <source>
        <dbReference type="ARBA" id="ARBA00004496"/>
    </source>
</evidence>
<keyword evidence="6" id="KW-0963">Cytoplasm</keyword>
<dbReference type="Proteomes" id="UP000078561">
    <property type="component" value="Unassembled WGS sequence"/>
</dbReference>
<feature type="compositionally biased region" description="Low complexity" evidence="8">
    <location>
        <begin position="162"/>
        <end position="209"/>
    </location>
</feature>
<evidence type="ECO:0000256" key="6">
    <source>
        <dbReference type="ARBA" id="ARBA00022490"/>
    </source>
</evidence>
<accession>A0A168LCY2</accession>
<evidence type="ECO:0000256" key="1">
    <source>
        <dbReference type="ARBA" id="ARBA00002738"/>
    </source>
</evidence>
<evidence type="ECO:0000313" key="11">
    <source>
        <dbReference type="Proteomes" id="UP000078561"/>
    </source>
</evidence>
<dbReference type="Pfam" id="PF14474">
    <property type="entry name" value="RTC4"/>
    <property type="match status" value="1"/>
</dbReference>
<sequence length="491" mass="55532">MNLRSRDNNNNSSKVVSKPATAMVPPSSTPNTRQKRSLGTPIAIPTSDDQGNNDKRRQGNYNNKRQRKQHDNDKPVATKSSLRLQQKKRAATLAPGENPKCIDNKPNKPSTKSKQNRPSNDKNHSKTSSKQDTVTKVTRRSSARNGKTKKTAPLTAPQLDLPSQTSTVVPTQQQPSEQQPPEQQPSEQQPSEQQPSEQQPTQQQPAQQQKKAAKRKGDSDKTQSNTKKTKIELPKLVLPKKHIIREMRPAPSLPEMQAPAALLKGHILCPYCHTDLDLKKSRILTKALDDIQRQEKTYLEKQSRKRKDKPASKKATRRRPNSTKTRLSFCHLHRLELEIKPIGEKEGWPTTIDFDRLKQRIPHFKPDLDSIIANELESSYRLKALAAYKEMGKNKARSTMGVMSRFDLVMPGYYGAKGASVIQKQLSDMYLLSGILTTINTAPQTPMEYLQHVLTPEVGFRLIREDLIKNGTLKKKDPDLDQQILLWICVL</sequence>
<comment type="function">
    <text evidence="1">May be involved in a process influencing telomere capping.</text>
</comment>
<dbReference type="OrthoDB" id="128308at2759"/>
<evidence type="ECO:0000256" key="4">
    <source>
        <dbReference type="ARBA" id="ARBA00009461"/>
    </source>
</evidence>
<dbReference type="PANTHER" id="PTHR41391:SF1">
    <property type="entry name" value="RESTRICTION OF TELOMERE CAPPING PROTEIN 4"/>
    <property type="match status" value="1"/>
</dbReference>
<evidence type="ECO:0000256" key="8">
    <source>
        <dbReference type="SAM" id="MobiDB-lite"/>
    </source>
</evidence>
<dbReference type="GO" id="GO:0005634">
    <property type="term" value="C:nucleus"/>
    <property type="evidence" value="ECO:0007669"/>
    <property type="project" value="UniProtKB-SubCell"/>
</dbReference>
<proteinExistence type="inferred from homology"/>
<keyword evidence="11" id="KW-1185">Reference proteome</keyword>
<dbReference type="InParanoid" id="A0A168LCY2"/>
<organism evidence="10">
    <name type="scientific">Absidia glauca</name>
    <name type="common">Pin mould</name>
    <dbReference type="NCBI Taxonomy" id="4829"/>
    <lineage>
        <taxon>Eukaryota</taxon>
        <taxon>Fungi</taxon>
        <taxon>Fungi incertae sedis</taxon>
        <taxon>Mucoromycota</taxon>
        <taxon>Mucoromycotina</taxon>
        <taxon>Mucoromycetes</taxon>
        <taxon>Mucorales</taxon>
        <taxon>Cunninghamellaceae</taxon>
        <taxon>Absidia</taxon>
    </lineage>
</organism>
<evidence type="ECO:0000259" key="9">
    <source>
        <dbReference type="Pfam" id="PF14474"/>
    </source>
</evidence>
<comment type="subcellular location">
    <subcellularLocation>
        <location evidence="3">Cytoplasm</location>
    </subcellularLocation>
    <subcellularLocation>
        <location evidence="2">Nucleus</location>
    </subcellularLocation>
</comment>
<gene>
    <name evidence="10" type="primary">ABSGL_01957.1 scaffold 2596</name>
</gene>
<feature type="compositionally biased region" description="Basic residues" evidence="8">
    <location>
        <begin position="137"/>
        <end position="150"/>
    </location>
</feature>
<comment type="similarity">
    <text evidence="4">Belongs to the RTC4 family.</text>
</comment>
<feature type="compositionally biased region" description="Polar residues" evidence="8">
    <location>
        <begin position="126"/>
        <end position="136"/>
    </location>
</feature>
<dbReference type="GO" id="GO:0005737">
    <property type="term" value="C:cytoplasm"/>
    <property type="evidence" value="ECO:0007669"/>
    <property type="project" value="UniProtKB-SubCell"/>
</dbReference>
<feature type="compositionally biased region" description="Polar residues" evidence="8">
    <location>
        <begin position="107"/>
        <end position="118"/>
    </location>
</feature>
<dbReference type="EMBL" id="LT551165">
    <property type="protein sequence ID" value="SAL96541.1"/>
    <property type="molecule type" value="Genomic_DNA"/>
</dbReference>
<feature type="compositionally biased region" description="Basic residues" evidence="8">
    <location>
        <begin position="303"/>
        <end position="321"/>
    </location>
</feature>
<name>A0A168LCY2_ABSGL</name>